<dbReference type="InParanoid" id="A0A0C3NYM6"/>
<keyword evidence="2" id="KW-1185">Reference proteome</keyword>
<dbReference type="EMBL" id="KN831997">
    <property type="protein sequence ID" value="KIO00244.1"/>
    <property type="molecule type" value="Genomic_DNA"/>
</dbReference>
<accession>A0A0C3NYM6</accession>
<reference evidence="1 2" key="1">
    <citation type="submission" date="2014-04" db="EMBL/GenBank/DDBJ databases">
        <authorList>
            <consortium name="DOE Joint Genome Institute"/>
            <person name="Kuo A."/>
            <person name="Kohler A."/>
            <person name="Costa M.D."/>
            <person name="Nagy L.G."/>
            <person name="Floudas D."/>
            <person name="Copeland A."/>
            <person name="Barry K.W."/>
            <person name="Cichocki N."/>
            <person name="Veneault-Fourrey C."/>
            <person name="LaButti K."/>
            <person name="Lindquist E.A."/>
            <person name="Lipzen A."/>
            <person name="Lundell T."/>
            <person name="Morin E."/>
            <person name="Murat C."/>
            <person name="Sun H."/>
            <person name="Tunlid A."/>
            <person name="Henrissat B."/>
            <person name="Grigoriev I.V."/>
            <person name="Hibbett D.S."/>
            <person name="Martin F."/>
            <person name="Nordberg H.P."/>
            <person name="Cantor M.N."/>
            <person name="Hua S.X."/>
        </authorList>
    </citation>
    <scope>NUCLEOTIDE SEQUENCE [LARGE SCALE GENOMIC DNA]</scope>
    <source>
        <strain evidence="1 2">Marx 270</strain>
    </source>
</reference>
<dbReference type="OrthoDB" id="2688372at2759"/>
<dbReference type="AlphaFoldDB" id="A0A0C3NYM6"/>
<gene>
    <name evidence="1" type="ORF">M404DRAFT_765480</name>
</gene>
<protein>
    <submittedName>
        <fullName evidence="1">Uncharacterized protein</fullName>
    </submittedName>
</protein>
<dbReference type="Proteomes" id="UP000054217">
    <property type="component" value="Unassembled WGS sequence"/>
</dbReference>
<name>A0A0C3NYM6_PISTI</name>
<evidence type="ECO:0000313" key="1">
    <source>
        <dbReference type="EMBL" id="KIO00244.1"/>
    </source>
</evidence>
<organism evidence="1 2">
    <name type="scientific">Pisolithus tinctorius Marx 270</name>
    <dbReference type="NCBI Taxonomy" id="870435"/>
    <lineage>
        <taxon>Eukaryota</taxon>
        <taxon>Fungi</taxon>
        <taxon>Dikarya</taxon>
        <taxon>Basidiomycota</taxon>
        <taxon>Agaricomycotina</taxon>
        <taxon>Agaricomycetes</taxon>
        <taxon>Agaricomycetidae</taxon>
        <taxon>Boletales</taxon>
        <taxon>Sclerodermatineae</taxon>
        <taxon>Pisolithaceae</taxon>
        <taxon>Pisolithus</taxon>
    </lineage>
</organism>
<evidence type="ECO:0000313" key="2">
    <source>
        <dbReference type="Proteomes" id="UP000054217"/>
    </source>
</evidence>
<dbReference type="HOGENOM" id="CLU_543036_0_0_1"/>
<reference evidence="2" key="2">
    <citation type="submission" date="2015-01" db="EMBL/GenBank/DDBJ databases">
        <title>Evolutionary Origins and Diversification of the Mycorrhizal Mutualists.</title>
        <authorList>
            <consortium name="DOE Joint Genome Institute"/>
            <consortium name="Mycorrhizal Genomics Consortium"/>
            <person name="Kohler A."/>
            <person name="Kuo A."/>
            <person name="Nagy L.G."/>
            <person name="Floudas D."/>
            <person name="Copeland A."/>
            <person name="Barry K.W."/>
            <person name="Cichocki N."/>
            <person name="Veneault-Fourrey C."/>
            <person name="LaButti K."/>
            <person name="Lindquist E.A."/>
            <person name="Lipzen A."/>
            <person name="Lundell T."/>
            <person name="Morin E."/>
            <person name="Murat C."/>
            <person name="Riley R."/>
            <person name="Ohm R."/>
            <person name="Sun H."/>
            <person name="Tunlid A."/>
            <person name="Henrissat B."/>
            <person name="Grigoriev I.V."/>
            <person name="Hibbett D.S."/>
            <person name="Martin F."/>
        </authorList>
    </citation>
    <scope>NUCLEOTIDE SEQUENCE [LARGE SCALE GENOMIC DNA]</scope>
    <source>
        <strain evidence="2">Marx 270</strain>
    </source>
</reference>
<sequence>MTLRTPRSFARSLLAMRASKCGCLSSPFPTDRLISGLYWHAMWIRTADDSESPNPETYPEFKTLYLTHHQDANETRCEFILDDKYALYHGFTLRSIYSDDIYPRNIYPRQFTGDAVALSSVIDDLTVIVYTNYDARSRFAVGLGYFLGQGWVHVICDELGRTPEDLWIPWPHFGKIVYELMRNARAEQAQTMPGSVHGFVPNTGHFIKHAHLPGSILAAKVVWGSWENDNFKIIVDVDQCPGCCDGPHRWAATFIRYRGLPTPGLMHTVSLLHELKLDGWEADFDECSGQRIALGDYGDYSNGTFIRVGNIFEDVGILDIHTTDPAYRPVVSRVSGYLRPWKLTGHLKGLAAAHLRKGKLLALHQPKGLSLPTNWQVVRLLKALSTRLAGKHLVITVVQCSGFYGVGDDEPQILTPLCTIVRPQVWQRQLPCVERRERFKSIREYFYALANMHQSPGTEALHKSACKKKEDGAIEFFSDMFGLKHLRNRRDNILQKALFDDK</sequence>
<proteinExistence type="predicted"/>